<sequence>MAFDVTMGWDDMKIALGSTNHIENEELEEGILWEKTVWDIKEHQKFEEKPEFGTVTEVYRQNIIQEVNNTPKDVFVIIHLYQDYIVHCRLIDECLSKLAMKFVNYKFMRIKATSCLENFRDSNCPALVVCKNSRIVHQMIGCACLLGGIHISEDSIEWVLAQKKVWETDLQENPADFGKKQCRLSGRKTTWPIDTQCREDIITSMSGRKYT</sequence>
<evidence type="ECO:0000256" key="1">
    <source>
        <dbReference type="ARBA" id="ARBA00009686"/>
    </source>
</evidence>
<dbReference type="InterPro" id="IPR036249">
    <property type="entry name" value="Thioredoxin-like_sf"/>
</dbReference>
<evidence type="ECO:0000313" key="3">
    <source>
        <dbReference type="EMBL" id="OMJ73788.1"/>
    </source>
</evidence>
<dbReference type="AlphaFoldDB" id="A0A1R2BAI3"/>
<comment type="caution">
    <text evidence="3">The sequence shown here is derived from an EMBL/GenBank/DDBJ whole genome shotgun (WGS) entry which is preliminary data.</text>
</comment>
<dbReference type="GO" id="GO:0005737">
    <property type="term" value="C:cytoplasm"/>
    <property type="evidence" value="ECO:0007669"/>
    <property type="project" value="TreeGrafter"/>
</dbReference>
<dbReference type="Gene3D" id="3.40.30.10">
    <property type="entry name" value="Glutaredoxin"/>
    <property type="match status" value="1"/>
</dbReference>
<dbReference type="Proteomes" id="UP000187209">
    <property type="component" value="Unassembled WGS sequence"/>
</dbReference>
<keyword evidence="4" id="KW-1185">Reference proteome</keyword>
<dbReference type="OrthoDB" id="45518at2759"/>
<name>A0A1R2BAI3_9CILI</name>
<dbReference type="SUPFAM" id="SSF52833">
    <property type="entry name" value="Thioredoxin-like"/>
    <property type="match status" value="1"/>
</dbReference>
<comment type="similarity">
    <text evidence="1">Belongs to the phosducin family.</text>
</comment>
<organism evidence="3 4">
    <name type="scientific">Stentor coeruleus</name>
    <dbReference type="NCBI Taxonomy" id="5963"/>
    <lineage>
        <taxon>Eukaryota</taxon>
        <taxon>Sar</taxon>
        <taxon>Alveolata</taxon>
        <taxon>Ciliophora</taxon>
        <taxon>Postciliodesmatophora</taxon>
        <taxon>Heterotrichea</taxon>
        <taxon>Heterotrichida</taxon>
        <taxon>Stentoridae</taxon>
        <taxon>Stentor</taxon>
    </lineage>
</organism>
<dbReference type="PANTHER" id="PTHR45809">
    <property type="entry name" value="VIRAL IAP-ASSOCIATED FACTOR HOMOLOG"/>
    <property type="match status" value="1"/>
</dbReference>
<reference evidence="3 4" key="1">
    <citation type="submission" date="2016-11" db="EMBL/GenBank/DDBJ databases">
        <title>The macronuclear genome of Stentor coeruleus: a giant cell with tiny introns.</title>
        <authorList>
            <person name="Slabodnick M."/>
            <person name="Ruby J.G."/>
            <person name="Reiff S.B."/>
            <person name="Swart E.C."/>
            <person name="Gosai S."/>
            <person name="Prabakaran S."/>
            <person name="Witkowska E."/>
            <person name="Larue G.E."/>
            <person name="Fisher S."/>
            <person name="Freeman R.M."/>
            <person name="Gunawardena J."/>
            <person name="Chu W."/>
            <person name="Stover N.A."/>
            <person name="Gregory B.D."/>
            <person name="Nowacki M."/>
            <person name="Derisi J."/>
            <person name="Roy S.W."/>
            <person name="Marshall W.F."/>
            <person name="Sood P."/>
        </authorList>
    </citation>
    <scope>NUCLEOTIDE SEQUENCE [LARGE SCALE GENOMIC DNA]</scope>
    <source>
        <strain evidence="3">WM001</strain>
    </source>
</reference>
<dbReference type="InterPro" id="IPR024253">
    <property type="entry name" value="Phosducin_thioredoxin-like_dom"/>
</dbReference>
<protein>
    <recommendedName>
        <fullName evidence="2">Phosducin domain-containing protein</fullName>
    </recommendedName>
</protein>
<dbReference type="PANTHER" id="PTHR45809:SF3">
    <property type="entry name" value="VIRAL IAP-ASSOCIATED FACTOR HOMOLOG"/>
    <property type="match status" value="1"/>
</dbReference>
<evidence type="ECO:0000313" key="4">
    <source>
        <dbReference type="Proteomes" id="UP000187209"/>
    </source>
</evidence>
<dbReference type="InterPro" id="IPR051498">
    <property type="entry name" value="Phosducin-like_chap/apop_reg"/>
</dbReference>
<dbReference type="GO" id="GO:0006457">
    <property type="term" value="P:protein folding"/>
    <property type="evidence" value="ECO:0007669"/>
    <property type="project" value="TreeGrafter"/>
</dbReference>
<accession>A0A1R2BAI3</accession>
<dbReference type="EMBL" id="MPUH01000796">
    <property type="protein sequence ID" value="OMJ73788.1"/>
    <property type="molecule type" value="Genomic_DNA"/>
</dbReference>
<gene>
    <name evidence="3" type="ORF">SteCoe_27464</name>
</gene>
<feature type="domain" description="Phosducin" evidence="2">
    <location>
        <begin position="42"/>
        <end position="143"/>
    </location>
</feature>
<evidence type="ECO:0000259" key="2">
    <source>
        <dbReference type="Pfam" id="PF02114"/>
    </source>
</evidence>
<proteinExistence type="inferred from homology"/>
<dbReference type="Pfam" id="PF02114">
    <property type="entry name" value="Phosducin"/>
    <property type="match status" value="1"/>
</dbReference>